<dbReference type="AlphaFoldDB" id="A0A1I7ZN63"/>
<evidence type="ECO:0000256" key="1">
    <source>
        <dbReference type="ARBA" id="ARBA00022690"/>
    </source>
</evidence>
<keyword evidence="4" id="KW-0812">Transmembrane</keyword>
<dbReference type="InterPro" id="IPR002919">
    <property type="entry name" value="TIL_dom"/>
</dbReference>
<dbReference type="PANTHER" id="PTHR23259:SF70">
    <property type="entry name" value="ACCESSORY GLAND PROTEIN ACP62F-RELATED"/>
    <property type="match status" value="1"/>
</dbReference>
<evidence type="ECO:0000259" key="5">
    <source>
        <dbReference type="Pfam" id="PF01826"/>
    </source>
</evidence>
<keyword evidence="3" id="KW-1015">Disulfide bond</keyword>
<dbReference type="WBParaSite" id="L893_g28223.t1">
    <property type="protein sequence ID" value="L893_g28223.t1"/>
    <property type="gene ID" value="L893_g28223"/>
</dbReference>
<dbReference type="Gene3D" id="2.10.25.10">
    <property type="entry name" value="Laminin"/>
    <property type="match status" value="3"/>
</dbReference>
<keyword evidence="4" id="KW-1133">Transmembrane helix</keyword>
<keyword evidence="6" id="KW-1185">Reference proteome</keyword>
<dbReference type="Pfam" id="PF01826">
    <property type="entry name" value="TIL"/>
    <property type="match status" value="1"/>
</dbReference>
<dbReference type="Proteomes" id="UP000095287">
    <property type="component" value="Unplaced"/>
</dbReference>
<accession>A0A1I7ZN63</accession>
<proteinExistence type="predicted"/>
<keyword evidence="1" id="KW-0646">Protease inhibitor</keyword>
<keyword evidence="2" id="KW-0722">Serine protease inhibitor</keyword>
<organism evidence="6 7">
    <name type="scientific">Steinernema glaseri</name>
    <dbReference type="NCBI Taxonomy" id="37863"/>
    <lineage>
        <taxon>Eukaryota</taxon>
        <taxon>Metazoa</taxon>
        <taxon>Ecdysozoa</taxon>
        <taxon>Nematoda</taxon>
        <taxon>Chromadorea</taxon>
        <taxon>Rhabditida</taxon>
        <taxon>Tylenchina</taxon>
        <taxon>Panagrolaimomorpha</taxon>
        <taxon>Strongyloidoidea</taxon>
        <taxon>Steinernematidae</taxon>
        <taxon>Steinernema</taxon>
    </lineage>
</organism>
<protein>
    <submittedName>
        <fullName evidence="7">TIL domain-containing protein</fullName>
    </submittedName>
</protein>
<dbReference type="InterPro" id="IPR051368">
    <property type="entry name" value="SerProtInhib-TIL_Domain"/>
</dbReference>
<dbReference type="SUPFAM" id="SSF57567">
    <property type="entry name" value="Serine protease inhibitors"/>
    <property type="match status" value="3"/>
</dbReference>
<sequence length="427" mass="47470">MEVLKANKPSAICQQLQQQLTLVMKIEAVVPLFFFVAPMLLTSIDVGFGVNFGRISTGLLGIAASVRLFVVSQRYNGSNDNKVIKVLDIGTGKQTKARKRKDVRDVWLSYDNSELAYGATSNESYKSFPPKALASEQAMSSRKTENSVKLLNVRLPRPCRLDIGTGKQTKATKPKDVRDVWLSYDNSQPTCSATANNSYKSSSPKPSASKQAMSSRKTIFLIALFLGLALAEGVQLKEHVCPKNEIWMEKGICESLCEDPRRVCSDEGKPPGCYCPISLGFVRDIKGDCIHYLECKNHCGENEDWVECGTCERTCENPNPICTKECKPARCMCKKGYVRHWATGYCIPETACKPWEPCGEHAHWFDVPDGICIPPCPGNCRNVRGEPTHCYTVCAHRFCTCDAGYAFDDKGVCIPELDCLREQPFNN</sequence>
<feature type="transmembrane region" description="Helical" evidence="4">
    <location>
        <begin position="52"/>
        <end position="70"/>
    </location>
</feature>
<evidence type="ECO:0000313" key="6">
    <source>
        <dbReference type="Proteomes" id="UP000095287"/>
    </source>
</evidence>
<feature type="transmembrane region" description="Helical" evidence="4">
    <location>
        <begin position="218"/>
        <end position="236"/>
    </location>
</feature>
<name>A0A1I7ZN63_9BILA</name>
<evidence type="ECO:0000256" key="3">
    <source>
        <dbReference type="ARBA" id="ARBA00023157"/>
    </source>
</evidence>
<dbReference type="CDD" id="cd19941">
    <property type="entry name" value="TIL"/>
    <property type="match status" value="3"/>
</dbReference>
<dbReference type="PANTHER" id="PTHR23259">
    <property type="entry name" value="RIDDLE"/>
    <property type="match status" value="1"/>
</dbReference>
<reference evidence="7" key="1">
    <citation type="submission" date="2016-11" db="UniProtKB">
        <authorList>
            <consortium name="WormBaseParasite"/>
        </authorList>
    </citation>
    <scope>IDENTIFICATION</scope>
</reference>
<dbReference type="GO" id="GO:0004867">
    <property type="term" value="F:serine-type endopeptidase inhibitor activity"/>
    <property type="evidence" value="ECO:0007669"/>
    <property type="project" value="UniProtKB-KW"/>
</dbReference>
<dbReference type="InterPro" id="IPR036084">
    <property type="entry name" value="Ser_inhib-like_sf"/>
</dbReference>
<feature type="domain" description="TIL" evidence="5">
    <location>
        <begin position="299"/>
        <end position="352"/>
    </location>
</feature>
<evidence type="ECO:0000256" key="2">
    <source>
        <dbReference type="ARBA" id="ARBA00022900"/>
    </source>
</evidence>
<evidence type="ECO:0000256" key="4">
    <source>
        <dbReference type="SAM" id="Phobius"/>
    </source>
</evidence>
<feature type="transmembrane region" description="Helical" evidence="4">
    <location>
        <begin position="20"/>
        <end position="40"/>
    </location>
</feature>
<evidence type="ECO:0000313" key="7">
    <source>
        <dbReference type="WBParaSite" id="L893_g28223.t1"/>
    </source>
</evidence>
<keyword evidence="4" id="KW-0472">Membrane</keyword>